<protein>
    <submittedName>
        <fullName evidence="2">Uncharacterized protein</fullName>
    </submittedName>
</protein>
<dbReference type="RefSeq" id="WP_024564260.1">
    <property type="nucleotide sequence ID" value="NZ_CP007547.1"/>
</dbReference>
<evidence type="ECO:0000313" key="2">
    <source>
        <dbReference type="EMBL" id="AIL45933.1"/>
    </source>
</evidence>
<dbReference type="EMBL" id="CP007547">
    <property type="protein sequence ID" value="AIL45933.1"/>
    <property type="molecule type" value="Genomic_DNA"/>
</dbReference>
<feature type="compositionally biased region" description="Pro residues" evidence="1">
    <location>
        <begin position="353"/>
        <end position="366"/>
    </location>
</feature>
<evidence type="ECO:0000256" key="1">
    <source>
        <dbReference type="SAM" id="MobiDB-lite"/>
    </source>
</evidence>
<dbReference type="KEGG" id="eao:BD94_2158"/>
<reference evidence="2" key="1">
    <citation type="journal article" date="2013" name="Lancet">
        <title>First case of E anophelis outbreak in an intensive-care unit.</title>
        <authorList>
            <person name="Teo J."/>
            <person name="Tan S.Y."/>
            <person name="Tay M."/>
            <person name="Ding Y."/>
            <person name="Kjelleberg S."/>
            <person name="Givskov M."/>
            <person name="Lin R.T."/>
            <person name="Yang L."/>
        </authorList>
    </citation>
    <scope>NUCLEOTIDE SEQUENCE [LARGE SCALE GENOMIC DNA]</scope>
    <source>
        <strain evidence="2">NUHP1</strain>
    </source>
</reference>
<dbReference type="HOGENOM" id="CLU_066640_0_0_10"/>
<dbReference type="eggNOG" id="ENOG502ZC1V">
    <property type="taxonomic scope" value="Bacteria"/>
</dbReference>
<accession>A0A077EH89</accession>
<evidence type="ECO:0000313" key="3">
    <source>
        <dbReference type="Proteomes" id="UP000028933"/>
    </source>
</evidence>
<name>A0A077EH89_9FLAO</name>
<proteinExistence type="predicted"/>
<sequence>MKYRITLILSLLYTLNIFGQENKKAPRYIQYAGGYGSNDGVYLFDDGTFILYGYATAVFGEYKFDKDVLLFYPEKRELFEVYATQNKSLGSDIRINYAGFERGGKTLIRFNNANAVQKIFNDNPNCFSGPFVSEMQKNVKEFTLYSLADKEFSDMIRPYNAWKYKNDKGYNDFIFVYNQPRREYENFSGIMETNEKGTALKLSNFGGENGYQKYEEKQNQWKELLDMKNSYSKYKEKKEDFIIANKHYSVIPNPDMSVYNYNYDSGSNQYIGKNIEENAEYYNDNPFSDPRYVRKFSKIQPETRSYSRILEKEILNSTVFFSKCNDASGKSYRYKGLPKSGLEAQYEKIPLTTTPPPPIPPVPAKE</sequence>
<gene>
    <name evidence="2" type="ORF">BD94_2158</name>
</gene>
<dbReference type="Proteomes" id="UP000028933">
    <property type="component" value="Chromosome"/>
</dbReference>
<reference evidence="2" key="2">
    <citation type="journal article" date="2015" name="Genome Biol. Evol.">
        <title>Complete Genome Sequence and Transcriptomic Analysis of the Novel Pathogen Elizabethkingia anophelis in Response to Oxidative Stress.</title>
        <authorList>
            <person name="Li Y."/>
            <person name="Liu Y."/>
            <person name="Chew S.C."/>
            <person name="Tay M."/>
            <person name="Salido M.M."/>
            <person name="Teo J."/>
            <person name="Lauro F.M."/>
            <person name="Givskov M."/>
            <person name="Yang L."/>
        </authorList>
    </citation>
    <scope>NUCLEOTIDE SEQUENCE</scope>
    <source>
        <strain evidence="2">NUHP1</strain>
    </source>
</reference>
<organism evidence="2 3">
    <name type="scientific">Elizabethkingia anophelis NUHP1</name>
    <dbReference type="NCBI Taxonomy" id="1338011"/>
    <lineage>
        <taxon>Bacteria</taxon>
        <taxon>Pseudomonadati</taxon>
        <taxon>Bacteroidota</taxon>
        <taxon>Flavobacteriia</taxon>
        <taxon>Flavobacteriales</taxon>
        <taxon>Weeksellaceae</taxon>
        <taxon>Elizabethkingia</taxon>
    </lineage>
</organism>
<feature type="region of interest" description="Disordered" evidence="1">
    <location>
        <begin position="346"/>
        <end position="366"/>
    </location>
</feature>
<dbReference type="AlphaFoldDB" id="A0A077EH89"/>